<name>A0ABS8SMA6_DATST</name>
<keyword evidence="2" id="KW-1185">Reference proteome</keyword>
<protein>
    <submittedName>
        <fullName evidence="1">Uncharacterized protein</fullName>
    </submittedName>
</protein>
<sequence>MPRREAFTRSPTLVHAPGFLLCFLERLPVRAGACASCLCYSSVLLGPRDAIRARPRSF</sequence>
<reference evidence="1 2" key="1">
    <citation type="journal article" date="2021" name="BMC Genomics">
        <title>Datura genome reveals duplications of psychoactive alkaloid biosynthetic genes and high mutation rate following tissue culture.</title>
        <authorList>
            <person name="Rajewski A."/>
            <person name="Carter-House D."/>
            <person name="Stajich J."/>
            <person name="Litt A."/>
        </authorList>
    </citation>
    <scope>NUCLEOTIDE SEQUENCE [LARGE SCALE GENOMIC DNA]</scope>
    <source>
        <strain evidence="1">AR-01</strain>
    </source>
</reference>
<dbReference type="EMBL" id="JACEIK010000620">
    <property type="protein sequence ID" value="MCD7459904.1"/>
    <property type="molecule type" value="Genomic_DNA"/>
</dbReference>
<dbReference type="Proteomes" id="UP000823775">
    <property type="component" value="Unassembled WGS sequence"/>
</dbReference>
<comment type="caution">
    <text evidence="1">The sequence shown here is derived from an EMBL/GenBank/DDBJ whole genome shotgun (WGS) entry which is preliminary data.</text>
</comment>
<evidence type="ECO:0000313" key="1">
    <source>
        <dbReference type="EMBL" id="MCD7459904.1"/>
    </source>
</evidence>
<feature type="non-terminal residue" evidence="1">
    <location>
        <position position="58"/>
    </location>
</feature>
<accession>A0ABS8SMA6</accession>
<gene>
    <name evidence="1" type="ORF">HAX54_042261</name>
</gene>
<proteinExistence type="predicted"/>
<organism evidence="1 2">
    <name type="scientific">Datura stramonium</name>
    <name type="common">Jimsonweed</name>
    <name type="synonym">Common thornapple</name>
    <dbReference type="NCBI Taxonomy" id="4076"/>
    <lineage>
        <taxon>Eukaryota</taxon>
        <taxon>Viridiplantae</taxon>
        <taxon>Streptophyta</taxon>
        <taxon>Embryophyta</taxon>
        <taxon>Tracheophyta</taxon>
        <taxon>Spermatophyta</taxon>
        <taxon>Magnoliopsida</taxon>
        <taxon>eudicotyledons</taxon>
        <taxon>Gunneridae</taxon>
        <taxon>Pentapetalae</taxon>
        <taxon>asterids</taxon>
        <taxon>lamiids</taxon>
        <taxon>Solanales</taxon>
        <taxon>Solanaceae</taxon>
        <taxon>Solanoideae</taxon>
        <taxon>Datureae</taxon>
        <taxon>Datura</taxon>
    </lineage>
</organism>
<evidence type="ECO:0000313" key="2">
    <source>
        <dbReference type="Proteomes" id="UP000823775"/>
    </source>
</evidence>